<dbReference type="RefSeq" id="YP_010676988.1">
    <property type="nucleotide sequence ID" value="NC_071016.1"/>
</dbReference>
<evidence type="ECO:0000313" key="1">
    <source>
        <dbReference type="EMBL" id="QCQ65295.1"/>
    </source>
</evidence>
<organism evidence="1 2">
    <name type="scientific">Shewanella phage X14</name>
    <dbReference type="NCBI Taxonomy" id="2576871"/>
    <lineage>
        <taxon>Viruses</taxon>
        <taxon>Duplodnaviria</taxon>
        <taxon>Heunggongvirae</taxon>
        <taxon>Uroviricota</taxon>
        <taxon>Caudoviricetes</taxon>
        <taxon>Bocovirus</taxon>
        <taxon>Bocovirus X14</taxon>
    </lineage>
</organism>
<proteinExistence type="predicted"/>
<dbReference type="EMBL" id="MK796797">
    <property type="protein sequence ID" value="QCQ65295.1"/>
    <property type="molecule type" value="Genomic_DNA"/>
</dbReference>
<dbReference type="KEGG" id="vg:77953354"/>
<dbReference type="Proteomes" id="UP000300340">
    <property type="component" value="Segment"/>
</dbReference>
<protein>
    <submittedName>
        <fullName evidence="1">Coil containing protein</fullName>
    </submittedName>
</protein>
<reference evidence="1 2" key="1">
    <citation type="submission" date="2019-04" db="EMBL/GenBank/DDBJ databases">
        <title>Characterization and complete genome sequence analysis of a novel Podoviridae phage X14.</title>
        <authorList>
            <person name="Liu Y."/>
        </authorList>
    </citation>
    <scope>NUCLEOTIDE SEQUENCE [LARGE SCALE GENOMIC DNA]</scope>
</reference>
<accession>A0A4V1F0Y3</accession>
<sequence>MSFLTKITDVVGGSLFGSVKELITDYFPPDMSPEKKAELQQKIDEMEFKKQMAILEAAADAEKTLNQRIAEQEGTASDLKQLPIVGRIVLFLRGMQRPMWGFFVMYLDYEWFTNPSAKLLGDKLVQTFSEQQQTALIVINLLVLGFLFGERTVKNLEPLIIKVFGKSGK</sequence>
<evidence type="ECO:0000313" key="2">
    <source>
        <dbReference type="Proteomes" id="UP000300340"/>
    </source>
</evidence>
<name>A0A4V1F0Y3_9CAUD</name>
<dbReference type="GeneID" id="77953354"/>
<keyword evidence="2" id="KW-1185">Reference proteome</keyword>